<keyword evidence="2 3" id="KW-0694">RNA-binding</keyword>
<reference evidence="4 5" key="1">
    <citation type="journal article" date="2016" name="Nat. Commun.">
        <title>Thousands of microbial genomes shed light on interconnected biogeochemical processes in an aquifer system.</title>
        <authorList>
            <person name="Anantharaman K."/>
            <person name="Brown C.T."/>
            <person name="Hug L.A."/>
            <person name="Sharon I."/>
            <person name="Castelle C.J."/>
            <person name="Probst A.J."/>
            <person name="Thomas B.C."/>
            <person name="Singh A."/>
            <person name="Wilkins M.J."/>
            <person name="Karaoz U."/>
            <person name="Brodie E.L."/>
            <person name="Williams K.H."/>
            <person name="Hubbard S.S."/>
            <person name="Banfield J.F."/>
        </authorList>
    </citation>
    <scope>NUCLEOTIDE SEQUENCE [LARGE SCALE GENOMIC DNA]</scope>
</reference>
<dbReference type="NCBIfam" id="TIGR00086">
    <property type="entry name" value="smpB"/>
    <property type="match status" value="1"/>
</dbReference>
<gene>
    <name evidence="3" type="primary">smpB</name>
    <name evidence="4" type="ORF">A2382_02455</name>
</gene>
<dbReference type="PANTHER" id="PTHR30308:SF2">
    <property type="entry name" value="SSRA-BINDING PROTEIN"/>
    <property type="match status" value="1"/>
</dbReference>
<evidence type="ECO:0000313" key="4">
    <source>
        <dbReference type="EMBL" id="OGM79585.1"/>
    </source>
</evidence>
<evidence type="ECO:0000256" key="3">
    <source>
        <dbReference type="HAMAP-Rule" id="MF_00023"/>
    </source>
</evidence>
<dbReference type="GO" id="GO:0070929">
    <property type="term" value="P:trans-translation"/>
    <property type="evidence" value="ECO:0007669"/>
    <property type="project" value="UniProtKB-UniRule"/>
</dbReference>
<dbReference type="NCBIfam" id="NF003843">
    <property type="entry name" value="PRK05422.1"/>
    <property type="match status" value="1"/>
</dbReference>
<evidence type="ECO:0000313" key="5">
    <source>
        <dbReference type="Proteomes" id="UP000178999"/>
    </source>
</evidence>
<organism evidence="4 5">
    <name type="scientific">Candidatus Woesebacteria bacterium RIFOXYB1_FULL_38_16</name>
    <dbReference type="NCBI Taxonomy" id="1802538"/>
    <lineage>
        <taxon>Bacteria</taxon>
        <taxon>Candidatus Woeseibacteriota</taxon>
    </lineage>
</organism>
<dbReference type="PANTHER" id="PTHR30308">
    <property type="entry name" value="TMRNA-BINDING COMPONENT OF TRANS-TRANSLATION TAGGING COMPLEX"/>
    <property type="match status" value="1"/>
</dbReference>
<dbReference type="Pfam" id="PF01668">
    <property type="entry name" value="SmpB"/>
    <property type="match status" value="1"/>
</dbReference>
<comment type="caution">
    <text evidence="4">The sequence shown here is derived from an EMBL/GenBank/DDBJ whole genome shotgun (WGS) entry which is preliminary data.</text>
</comment>
<dbReference type="GO" id="GO:0003723">
    <property type="term" value="F:RNA binding"/>
    <property type="evidence" value="ECO:0007669"/>
    <property type="project" value="UniProtKB-UniRule"/>
</dbReference>
<dbReference type="GO" id="GO:0005829">
    <property type="term" value="C:cytosol"/>
    <property type="evidence" value="ECO:0007669"/>
    <property type="project" value="TreeGrafter"/>
</dbReference>
<dbReference type="Proteomes" id="UP000178999">
    <property type="component" value="Unassembled WGS sequence"/>
</dbReference>
<dbReference type="HAMAP" id="MF_00023">
    <property type="entry name" value="SmpB"/>
    <property type="match status" value="1"/>
</dbReference>
<evidence type="ECO:0000256" key="2">
    <source>
        <dbReference type="ARBA" id="ARBA00022884"/>
    </source>
</evidence>
<keyword evidence="1 3" id="KW-0963">Cytoplasm</keyword>
<dbReference type="InterPro" id="IPR023620">
    <property type="entry name" value="SmpB"/>
</dbReference>
<dbReference type="EMBL" id="MGHY01000011">
    <property type="protein sequence ID" value="OGM79585.1"/>
    <property type="molecule type" value="Genomic_DNA"/>
</dbReference>
<comment type="function">
    <text evidence="3">Required for rescue of stalled ribosomes mediated by trans-translation. Binds to transfer-messenger RNA (tmRNA), required for stable association of tmRNA with ribosomes. tmRNA and SmpB together mimic tRNA shape, replacing the anticodon stem-loop with SmpB. tmRNA is encoded by the ssrA gene; the 2 termini fold to resemble tRNA(Ala) and it encodes a 'tag peptide', a short internal open reading frame. During trans-translation Ala-aminoacylated tmRNA acts like a tRNA, entering the A-site of stalled ribosomes, displacing the stalled mRNA. The ribosome then switches to translate the ORF on the tmRNA; the nascent peptide is terminated with the 'tag peptide' encoded by the tmRNA and targeted for degradation. The ribosome is freed to recommence translation, which seems to be the essential function of trans-translation.</text>
</comment>
<dbReference type="GO" id="GO:0070930">
    <property type="term" value="P:trans-translation-dependent protein tagging"/>
    <property type="evidence" value="ECO:0007669"/>
    <property type="project" value="TreeGrafter"/>
</dbReference>
<evidence type="ECO:0000256" key="1">
    <source>
        <dbReference type="ARBA" id="ARBA00022490"/>
    </source>
</evidence>
<comment type="similarity">
    <text evidence="3">Belongs to the SmpB family.</text>
</comment>
<accession>A0A1F8CVK3</accession>
<protein>
    <recommendedName>
        <fullName evidence="3">SsrA-binding protein</fullName>
    </recommendedName>
    <alternativeName>
        <fullName evidence="3">Small protein B</fullName>
    </alternativeName>
</protein>
<dbReference type="InterPro" id="IPR000037">
    <property type="entry name" value="SsrA-bd_prot"/>
</dbReference>
<dbReference type="Gene3D" id="2.40.280.10">
    <property type="match status" value="1"/>
</dbReference>
<dbReference type="SUPFAM" id="SSF74982">
    <property type="entry name" value="Small protein B (SmpB)"/>
    <property type="match status" value="1"/>
</dbReference>
<dbReference type="STRING" id="1802538.A2382_02455"/>
<sequence>MIVRNRKVRFDYEIVEEFEAGISLSGVEVKAFRRGAVDIAGAFGKIIGNEAFLVNAMIDTGGLMDAESVTRSRRLLLHRKEIDKIVAKIRAKKLTLVPISMYTKGKLVKVSLGLGKHKRKSQKREKIKMRDIQRDVERELKGTN</sequence>
<comment type="subcellular location">
    <subcellularLocation>
        <location evidence="3">Cytoplasm</location>
    </subcellularLocation>
    <text evidence="3">The tmRNA-SmpB complex associates with stalled 70S ribosomes.</text>
</comment>
<dbReference type="CDD" id="cd09294">
    <property type="entry name" value="SmpB"/>
    <property type="match status" value="1"/>
</dbReference>
<proteinExistence type="inferred from homology"/>
<name>A0A1F8CVK3_9BACT</name>
<dbReference type="AlphaFoldDB" id="A0A1F8CVK3"/>